<protein>
    <submittedName>
        <fullName evidence="2">Glycosyltransferase family 4 protein</fullName>
        <ecNumber evidence="2">2.4.-.-</ecNumber>
    </submittedName>
</protein>
<feature type="domain" description="Glycosyl transferase family 1" evidence="1">
    <location>
        <begin position="213"/>
        <end position="318"/>
    </location>
</feature>
<accession>A0ABW5SH35</accession>
<evidence type="ECO:0000313" key="2">
    <source>
        <dbReference type="EMBL" id="MFD2698599.1"/>
    </source>
</evidence>
<dbReference type="PANTHER" id="PTHR12526">
    <property type="entry name" value="GLYCOSYLTRANSFERASE"/>
    <property type="match status" value="1"/>
</dbReference>
<sequence length="343" mass="39434">MQTIFIHHRSTHHAKNSGYSRLIDYFPDPTSIYGRNIMPYKIAKLISKVSSKQAGLYDSTSVMKEYELLRVLKSNKSKASIVHYLNGERDVRFNVKYNRRKNLKYFASFHKPPAILKTQITNLSYLKSLNAAVCVGENQVDFIKECLHLEHVKYIPHGVDTQFFTPLASKTTVKQSKNILFVGQHLRDFKTFNTVIKVLIEKIKGVQVDVILRKEYATEIRLHDKIKIHHNINDIELRSFYQKADVLFLPLLDATACNSILEALACGLPIVTSDVGGVSSYLRNTGNFLLSDQDAYIETLVKILKNPEQLENISRLSRQKALEYDWMEIANRVSEFHNLVMNN</sequence>
<dbReference type="RefSeq" id="WP_379048361.1">
    <property type="nucleotide sequence ID" value="NZ_JBHULZ010000041.1"/>
</dbReference>
<keyword evidence="2" id="KW-0808">Transferase</keyword>
<dbReference type="Gene3D" id="3.40.50.2000">
    <property type="entry name" value="Glycogen Phosphorylase B"/>
    <property type="match status" value="2"/>
</dbReference>
<dbReference type="EC" id="2.4.-.-" evidence="2"/>
<dbReference type="InterPro" id="IPR001296">
    <property type="entry name" value="Glyco_trans_1"/>
</dbReference>
<keyword evidence="2" id="KW-0328">Glycosyltransferase</keyword>
<dbReference type="CDD" id="cd03801">
    <property type="entry name" value="GT4_PimA-like"/>
    <property type="match status" value="1"/>
</dbReference>
<name>A0ABW5SH35_9FLAO</name>
<keyword evidence="3" id="KW-1185">Reference proteome</keyword>
<dbReference type="SUPFAM" id="SSF53756">
    <property type="entry name" value="UDP-Glycosyltransferase/glycogen phosphorylase"/>
    <property type="match status" value="1"/>
</dbReference>
<evidence type="ECO:0000313" key="3">
    <source>
        <dbReference type="Proteomes" id="UP001597357"/>
    </source>
</evidence>
<evidence type="ECO:0000259" key="1">
    <source>
        <dbReference type="Pfam" id="PF00534"/>
    </source>
</evidence>
<comment type="caution">
    <text evidence="2">The sequence shown here is derived from an EMBL/GenBank/DDBJ whole genome shotgun (WGS) entry which is preliminary data.</text>
</comment>
<dbReference type="Proteomes" id="UP001597357">
    <property type="component" value="Unassembled WGS sequence"/>
</dbReference>
<organism evidence="2 3">
    <name type="scientific">Mesonia sediminis</name>
    <dbReference type="NCBI Taxonomy" id="1703946"/>
    <lineage>
        <taxon>Bacteria</taxon>
        <taxon>Pseudomonadati</taxon>
        <taxon>Bacteroidota</taxon>
        <taxon>Flavobacteriia</taxon>
        <taxon>Flavobacteriales</taxon>
        <taxon>Flavobacteriaceae</taxon>
        <taxon>Mesonia</taxon>
    </lineage>
</organism>
<proteinExistence type="predicted"/>
<dbReference type="EMBL" id="JBHULZ010000041">
    <property type="protein sequence ID" value="MFD2698599.1"/>
    <property type="molecule type" value="Genomic_DNA"/>
</dbReference>
<reference evidence="3" key="1">
    <citation type="journal article" date="2019" name="Int. J. Syst. Evol. Microbiol.">
        <title>The Global Catalogue of Microorganisms (GCM) 10K type strain sequencing project: providing services to taxonomists for standard genome sequencing and annotation.</title>
        <authorList>
            <consortium name="The Broad Institute Genomics Platform"/>
            <consortium name="The Broad Institute Genome Sequencing Center for Infectious Disease"/>
            <person name="Wu L."/>
            <person name="Ma J."/>
        </authorList>
    </citation>
    <scope>NUCLEOTIDE SEQUENCE [LARGE SCALE GENOMIC DNA]</scope>
    <source>
        <strain evidence="3">KCTC 42255</strain>
    </source>
</reference>
<gene>
    <name evidence="2" type="ORF">ACFSQ0_11400</name>
</gene>
<dbReference type="Pfam" id="PF00534">
    <property type="entry name" value="Glycos_transf_1"/>
    <property type="match status" value="1"/>
</dbReference>
<dbReference type="GO" id="GO:0016757">
    <property type="term" value="F:glycosyltransferase activity"/>
    <property type="evidence" value="ECO:0007669"/>
    <property type="project" value="UniProtKB-KW"/>
</dbReference>